<feature type="transmembrane region" description="Helical" evidence="1">
    <location>
        <begin position="37"/>
        <end position="58"/>
    </location>
</feature>
<sequence>MVYGILKGHLITASALAPVDSYRPGKHHAGEAHSFPWWGYLIIVILVVLFVVFLYVCWRVVRARRAAMGTPPRVGGGAPWPTWHPYKVPV</sequence>
<reference evidence="2 3" key="1">
    <citation type="journal article" date="2018" name="Science">
        <title>The opium poppy genome and morphinan production.</title>
        <authorList>
            <person name="Guo L."/>
            <person name="Winzer T."/>
            <person name="Yang X."/>
            <person name="Li Y."/>
            <person name="Ning Z."/>
            <person name="He Z."/>
            <person name="Teodor R."/>
            <person name="Lu Y."/>
            <person name="Bowser T.A."/>
            <person name="Graham I.A."/>
            <person name="Ye K."/>
        </authorList>
    </citation>
    <scope>NUCLEOTIDE SEQUENCE [LARGE SCALE GENOMIC DNA]</scope>
    <source>
        <strain evidence="3">cv. HN1</strain>
        <tissue evidence="2">Leaves</tissue>
    </source>
</reference>
<accession>A0A4Y7JLG3</accession>
<evidence type="ECO:0000313" key="3">
    <source>
        <dbReference type="Proteomes" id="UP000316621"/>
    </source>
</evidence>
<keyword evidence="1" id="KW-1133">Transmembrane helix</keyword>
<keyword evidence="3" id="KW-1185">Reference proteome</keyword>
<name>A0A4Y7JLG3_PAPSO</name>
<keyword evidence="1" id="KW-0472">Membrane</keyword>
<keyword evidence="1" id="KW-0812">Transmembrane</keyword>
<evidence type="ECO:0000256" key="1">
    <source>
        <dbReference type="SAM" id="Phobius"/>
    </source>
</evidence>
<dbReference type="Proteomes" id="UP000316621">
    <property type="component" value="Chromosome 5"/>
</dbReference>
<dbReference type="Gramene" id="RZC61913">
    <property type="protein sequence ID" value="RZC61913"/>
    <property type="gene ID" value="C5167_023678"/>
</dbReference>
<dbReference type="AlphaFoldDB" id="A0A4Y7JLG3"/>
<dbReference type="EMBL" id="CM010719">
    <property type="protein sequence ID" value="RZC61913.1"/>
    <property type="molecule type" value="Genomic_DNA"/>
</dbReference>
<proteinExistence type="predicted"/>
<protein>
    <submittedName>
        <fullName evidence="2">Uncharacterized protein</fullName>
    </submittedName>
</protein>
<organism evidence="2 3">
    <name type="scientific">Papaver somniferum</name>
    <name type="common">Opium poppy</name>
    <dbReference type="NCBI Taxonomy" id="3469"/>
    <lineage>
        <taxon>Eukaryota</taxon>
        <taxon>Viridiplantae</taxon>
        <taxon>Streptophyta</taxon>
        <taxon>Embryophyta</taxon>
        <taxon>Tracheophyta</taxon>
        <taxon>Spermatophyta</taxon>
        <taxon>Magnoliopsida</taxon>
        <taxon>Ranunculales</taxon>
        <taxon>Papaveraceae</taxon>
        <taxon>Papaveroideae</taxon>
        <taxon>Papaver</taxon>
    </lineage>
</organism>
<gene>
    <name evidence="2" type="ORF">C5167_023678</name>
</gene>
<evidence type="ECO:0000313" key="2">
    <source>
        <dbReference type="EMBL" id="RZC61913.1"/>
    </source>
</evidence>